<proteinExistence type="predicted"/>
<dbReference type="EMBL" id="BAAAME010000005">
    <property type="protein sequence ID" value="GAA1749248.1"/>
    <property type="molecule type" value="Genomic_DNA"/>
</dbReference>
<feature type="transmembrane region" description="Helical" evidence="1">
    <location>
        <begin position="12"/>
        <end position="33"/>
    </location>
</feature>
<feature type="transmembrane region" description="Helical" evidence="1">
    <location>
        <begin position="120"/>
        <end position="140"/>
    </location>
</feature>
<dbReference type="RefSeq" id="WP_344203322.1">
    <property type="nucleotide sequence ID" value="NZ_BAAAME010000005.1"/>
</dbReference>
<organism evidence="2 3">
    <name type="scientific">Aeromicrobium alkaliterrae</name>
    <dbReference type="NCBI Taxonomy" id="302168"/>
    <lineage>
        <taxon>Bacteria</taxon>
        <taxon>Bacillati</taxon>
        <taxon>Actinomycetota</taxon>
        <taxon>Actinomycetes</taxon>
        <taxon>Propionibacteriales</taxon>
        <taxon>Nocardioidaceae</taxon>
        <taxon>Aeromicrobium</taxon>
    </lineage>
</organism>
<evidence type="ECO:0000313" key="2">
    <source>
        <dbReference type="EMBL" id="GAA1749248.1"/>
    </source>
</evidence>
<keyword evidence="1" id="KW-0472">Membrane</keyword>
<protein>
    <recommendedName>
        <fullName evidence="4">DUF1761 domain-containing protein</fullName>
    </recommendedName>
</protein>
<evidence type="ECO:0008006" key="4">
    <source>
        <dbReference type="Google" id="ProtNLM"/>
    </source>
</evidence>
<evidence type="ECO:0000313" key="3">
    <source>
        <dbReference type="Proteomes" id="UP001501057"/>
    </source>
</evidence>
<dbReference type="Proteomes" id="UP001501057">
    <property type="component" value="Unassembled WGS sequence"/>
</dbReference>
<keyword evidence="1" id="KW-1133">Transmembrane helix</keyword>
<evidence type="ECO:0000256" key="1">
    <source>
        <dbReference type="SAM" id="Phobius"/>
    </source>
</evidence>
<comment type="caution">
    <text evidence="2">The sequence shown here is derived from an EMBL/GenBank/DDBJ whole genome shotgun (WGS) entry which is preliminary data.</text>
</comment>
<keyword evidence="3" id="KW-1185">Reference proteome</keyword>
<reference evidence="2 3" key="1">
    <citation type="journal article" date="2019" name="Int. J. Syst. Evol. Microbiol.">
        <title>The Global Catalogue of Microorganisms (GCM) 10K type strain sequencing project: providing services to taxonomists for standard genome sequencing and annotation.</title>
        <authorList>
            <consortium name="The Broad Institute Genomics Platform"/>
            <consortium name="The Broad Institute Genome Sequencing Center for Infectious Disease"/>
            <person name="Wu L."/>
            <person name="Ma J."/>
        </authorList>
    </citation>
    <scope>NUCLEOTIDE SEQUENCE [LARGE SCALE GENOMIC DNA]</scope>
    <source>
        <strain evidence="2 3">JCM 13518</strain>
    </source>
</reference>
<gene>
    <name evidence="2" type="ORF">GCM10009710_31590</name>
</gene>
<keyword evidence="1" id="KW-0812">Transmembrane</keyword>
<sequence length="141" mass="14552">MFSVLPDLSWTGFALATVASIALAGLWFAVVIAKPYLVALGRTADEPPAGQVHPLVTNAGPLVCLVLVTFTSAVLLEALGVTTVADAVTFGLVVGVGYLAAMTFQIAINPSFPRPLMYGLLNAPFFIASSVLSAVIITAFA</sequence>
<accession>A0ABN2K6L1</accession>
<feature type="transmembrane region" description="Helical" evidence="1">
    <location>
        <begin position="88"/>
        <end position="108"/>
    </location>
</feature>
<name>A0ABN2K6L1_9ACTN</name>
<feature type="transmembrane region" description="Helical" evidence="1">
    <location>
        <begin position="54"/>
        <end position="76"/>
    </location>
</feature>
<dbReference type="InterPro" id="IPR013879">
    <property type="entry name" value="DUF1761"/>
</dbReference>
<dbReference type="Pfam" id="PF08570">
    <property type="entry name" value="DUF1761"/>
    <property type="match status" value="1"/>
</dbReference>